<evidence type="ECO:0000313" key="2">
    <source>
        <dbReference type="Proteomes" id="UP000249829"/>
    </source>
</evidence>
<reference evidence="1 2" key="1">
    <citation type="submission" date="2018-02" db="EMBL/GenBank/DDBJ databases">
        <title>The genomes of Aspergillus section Nigri reveals drivers in fungal speciation.</title>
        <authorList>
            <consortium name="DOE Joint Genome Institute"/>
            <person name="Vesth T.C."/>
            <person name="Nybo J."/>
            <person name="Theobald S."/>
            <person name="Brandl J."/>
            <person name="Frisvad J.C."/>
            <person name="Nielsen K.F."/>
            <person name="Lyhne E.K."/>
            <person name="Kogle M.E."/>
            <person name="Kuo A."/>
            <person name="Riley R."/>
            <person name="Clum A."/>
            <person name="Nolan M."/>
            <person name="Lipzen A."/>
            <person name="Salamov A."/>
            <person name="Henrissat B."/>
            <person name="Wiebenga A."/>
            <person name="De vries R.P."/>
            <person name="Grigoriev I.V."/>
            <person name="Mortensen U.H."/>
            <person name="Andersen M.R."/>
            <person name="Baker S.E."/>
        </authorList>
    </citation>
    <scope>NUCLEOTIDE SEQUENCE [LARGE SCALE GENOMIC DNA]</scope>
    <source>
        <strain evidence="1 2">CBS 115571</strain>
    </source>
</reference>
<dbReference type="InterPro" id="IPR006058">
    <property type="entry name" value="2Fe2S_fd_BS"/>
</dbReference>
<proteinExistence type="predicted"/>
<gene>
    <name evidence="1" type="ORF">BO99DRAFT_45395</name>
</gene>
<accession>A0A2V5I2C4</accession>
<dbReference type="AlphaFoldDB" id="A0A2V5I2C4"/>
<name>A0A2V5I2C4_ASPV1</name>
<sequence length="86" mass="9636">MNFQARSLSVRVYVCLVGRCGSCRRKKCSPRFVLMSCECQFNVNSMSIQCQFNVNSMSIQCQFNANPNVKFSLSASQAISERPVLG</sequence>
<protein>
    <submittedName>
        <fullName evidence="1">Uncharacterized protein</fullName>
    </submittedName>
</protein>
<dbReference type="GO" id="GO:0051537">
    <property type="term" value="F:2 iron, 2 sulfur cluster binding"/>
    <property type="evidence" value="ECO:0007669"/>
    <property type="project" value="InterPro"/>
</dbReference>
<dbReference type="Proteomes" id="UP000249829">
    <property type="component" value="Unassembled WGS sequence"/>
</dbReference>
<dbReference type="EMBL" id="KZ825230">
    <property type="protein sequence ID" value="PYI13796.1"/>
    <property type="molecule type" value="Genomic_DNA"/>
</dbReference>
<organism evidence="1 2">
    <name type="scientific">Aspergillus violaceofuscus (strain CBS 115571)</name>
    <dbReference type="NCBI Taxonomy" id="1450538"/>
    <lineage>
        <taxon>Eukaryota</taxon>
        <taxon>Fungi</taxon>
        <taxon>Dikarya</taxon>
        <taxon>Ascomycota</taxon>
        <taxon>Pezizomycotina</taxon>
        <taxon>Eurotiomycetes</taxon>
        <taxon>Eurotiomycetidae</taxon>
        <taxon>Eurotiales</taxon>
        <taxon>Aspergillaceae</taxon>
        <taxon>Aspergillus</taxon>
    </lineage>
</organism>
<dbReference type="PROSITE" id="PS00197">
    <property type="entry name" value="2FE2S_FER_1"/>
    <property type="match status" value="1"/>
</dbReference>
<keyword evidence="2" id="KW-1185">Reference proteome</keyword>
<evidence type="ECO:0000313" key="1">
    <source>
        <dbReference type="EMBL" id="PYI13796.1"/>
    </source>
</evidence>